<dbReference type="InterPro" id="IPR030960">
    <property type="entry name" value="DHQS/DOIS_N"/>
</dbReference>
<dbReference type="GO" id="GO:0000166">
    <property type="term" value="F:nucleotide binding"/>
    <property type="evidence" value="ECO:0007669"/>
    <property type="project" value="UniProtKB-KW"/>
</dbReference>
<dbReference type="GO" id="GO:0009073">
    <property type="term" value="P:aromatic amino acid family biosynthetic process"/>
    <property type="evidence" value="ECO:0007669"/>
    <property type="project" value="UniProtKB-KW"/>
</dbReference>
<dbReference type="PIRSF" id="PIRSF001455">
    <property type="entry name" value="DHQ_synth"/>
    <property type="match status" value="1"/>
</dbReference>
<keyword evidence="12 18" id="KW-0547">Nucleotide-binding</keyword>
<evidence type="ECO:0000256" key="7">
    <source>
        <dbReference type="ARBA" id="ARBA00013031"/>
    </source>
</evidence>
<evidence type="ECO:0000256" key="14">
    <source>
        <dbReference type="ARBA" id="ARBA00023027"/>
    </source>
</evidence>
<feature type="domain" description="3-dehydroquinate synthase C-terminal" evidence="20">
    <location>
        <begin position="198"/>
        <end position="332"/>
    </location>
</feature>
<feature type="binding site" evidence="18">
    <location>
        <begin position="146"/>
        <end position="147"/>
    </location>
    <ligand>
        <name>NAD(+)</name>
        <dbReference type="ChEBI" id="CHEBI:57540"/>
    </ligand>
</feature>
<protein>
    <recommendedName>
        <fullName evidence="8 18">3-dehydroquinate synthase</fullName>
        <shortName evidence="18">DHQS</shortName>
        <ecNumber evidence="7 18">4.2.3.4</ecNumber>
    </recommendedName>
</protein>
<feature type="binding site" evidence="18">
    <location>
        <begin position="122"/>
        <end position="126"/>
    </location>
    <ligand>
        <name>NAD(+)</name>
        <dbReference type="ChEBI" id="CHEBI:57540"/>
    </ligand>
</feature>
<dbReference type="GO" id="GO:0009423">
    <property type="term" value="P:chorismate biosynthetic process"/>
    <property type="evidence" value="ECO:0007669"/>
    <property type="project" value="UniProtKB-UniRule"/>
</dbReference>
<comment type="caution">
    <text evidence="21">The sequence shown here is derived from an EMBL/GenBank/DDBJ whole genome shotgun (WGS) entry which is preliminary data.</text>
</comment>
<evidence type="ECO:0000256" key="13">
    <source>
        <dbReference type="ARBA" id="ARBA00022833"/>
    </source>
</evidence>
<comment type="caution">
    <text evidence="18">Lacks conserved residue(s) required for the propagation of feature annotation.</text>
</comment>
<comment type="cofactor">
    <cofactor evidence="2 18">
        <name>NAD(+)</name>
        <dbReference type="ChEBI" id="CHEBI:57540"/>
    </cofactor>
</comment>
<feature type="binding site" evidence="18">
    <location>
        <position position="275"/>
    </location>
    <ligand>
        <name>Zn(2+)</name>
        <dbReference type="ChEBI" id="CHEBI:29105"/>
    </ligand>
</feature>
<reference evidence="21" key="1">
    <citation type="submission" date="2020-08" db="EMBL/GenBank/DDBJ databases">
        <title>Genome public.</title>
        <authorList>
            <person name="Liu C."/>
            <person name="Sun Q."/>
        </authorList>
    </citation>
    <scope>NUCLEOTIDE SEQUENCE</scope>
    <source>
        <strain evidence="21">NSJ-28</strain>
    </source>
</reference>
<dbReference type="Pfam" id="PF01761">
    <property type="entry name" value="DHQ_synthase"/>
    <property type="match status" value="1"/>
</dbReference>
<dbReference type="InterPro" id="IPR030963">
    <property type="entry name" value="DHQ_synth_fam"/>
</dbReference>
<dbReference type="GO" id="GO:0046872">
    <property type="term" value="F:metal ion binding"/>
    <property type="evidence" value="ECO:0007669"/>
    <property type="project" value="UniProtKB-KW"/>
</dbReference>
<dbReference type="AlphaFoldDB" id="A0A923RWA7"/>
<evidence type="ECO:0000256" key="11">
    <source>
        <dbReference type="ARBA" id="ARBA00022723"/>
    </source>
</evidence>
<evidence type="ECO:0000256" key="15">
    <source>
        <dbReference type="ARBA" id="ARBA00023141"/>
    </source>
</evidence>
<accession>A0A923RWA7</accession>
<dbReference type="Gene3D" id="3.40.50.1970">
    <property type="match status" value="1"/>
</dbReference>
<evidence type="ECO:0000256" key="3">
    <source>
        <dbReference type="ARBA" id="ARBA00001947"/>
    </source>
</evidence>
<evidence type="ECO:0000256" key="8">
    <source>
        <dbReference type="ARBA" id="ARBA00017684"/>
    </source>
</evidence>
<comment type="pathway">
    <text evidence="5 18">Metabolic intermediate biosynthesis; chorismate biosynthesis; chorismate from D-erythrose 4-phosphate and phosphoenolpyruvate: step 2/7.</text>
</comment>
<dbReference type="GO" id="GO:0008652">
    <property type="term" value="P:amino acid biosynthetic process"/>
    <property type="evidence" value="ECO:0007669"/>
    <property type="project" value="UniProtKB-KW"/>
</dbReference>
<comment type="cofactor">
    <cofactor evidence="3">
        <name>Zn(2+)</name>
        <dbReference type="ChEBI" id="CHEBI:29105"/>
    </cofactor>
</comment>
<dbReference type="EC" id="4.2.3.4" evidence="7 18"/>
<dbReference type="InterPro" id="IPR050071">
    <property type="entry name" value="Dehydroquinate_synthase"/>
</dbReference>
<dbReference type="NCBIfam" id="TIGR01357">
    <property type="entry name" value="aroB"/>
    <property type="match status" value="1"/>
</dbReference>
<evidence type="ECO:0000259" key="20">
    <source>
        <dbReference type="Pfam" id="PF24621"/>
    </source>
</evidence>
<feature type="binding site" evidence="18">
    <location>
        <position position="201"/>
    </location>
    <ligand>
        <name>Zn(2+)</name>
        <dbReference type="ChEBI" id="CHEBI:29105"/>
    </ligand>
</feature>
<dbReference type="PANTHER" id="PTHR43622">
    <property type="entry name" value="3-DEHYDROQUINATE SYNTHASE"/>
    <property type="match status" value="1"/>
</dbReference>
<dbReference type="Pfam" id="PF24621">
    <property type="entry name" value="DHQS_C"/>
    <property type="match status" value="1"/>
</dbReference>
<keyword evidence="15 18" id="KW-0057">Aromatic amino acid biosynthesis</keyword>
<keyword evidence="13 18" id="KW-0862">Zinc</keyword>
<dbReference type="GO" id="GO:0003856">
    <property type="term" value="F:3-dehydroquinate synthase activity"/>
    <property type="evidence" value="ECO:0007669"/>
    <property type="project" value="UniProtKB-UniRule"/>
</dbReference>
<feature type="binding site" evidence="18">
    <location>
        <position position="258"/>
    </location>
    <ligand>
        <name>Zn(2+)</name>
        <dbReference type="ChEBI" id="CHEBI:29105"/>
    </ligand>
</feature>
<evidence type="ECO:0000256" key="17">
    <source>
        <dbReference type="ARBA" id="ARBA00023285"/>
    </source>
</evidence>
<dbReference type="FunFam" id="3.40.50.1970:FF:000007">
    <property type="entry name" value="Pentafunctional AROM polypeptide"/>
    <property type="match status" value="1"/>
</dbReference>
<evidence type="ECO:0000313" key="21">
    <source>
        <dbReference type="EMBL" id="MBC5725892.1"/>
    </source>
</evidence>
<feature type="binding site" evidence="18">
    <location>
        <position position="159"/>
    </location>
    <ligand>
        <name>NAD(+)</name>
        <dbReference type="ChEBI" id="CHEBI:57540"/>
    </ligand>
</feature>
<keyword evidence="9 18" id="KW-0963">Cytoplasm</keyword>
<keyword evidence="17 18" id="KW-0170">Cobalt</keyword>
<dbReference type="SUPFAM" id="SSF56796">
    <property type="entry name" value="Dehydroquinate synthase-like"/>
    <property type="match status" value="1"/>
</dbReference>
<dbReference type="HAMAP" id="MF_00110">
    <property type="entry name" value="DHQ_synthase"/>
    <property type="match status" value="1"/>
</dbReference>
<gene>
    <name evidence="18 21" type="primary">aroB</name>
    <name evidence="21" type="ORF">H8S45_10540</name>
</gene>
<dbReference type="GO" id="GO:0005737">
    <property type="term" value="C:cytoplasm"/>
    <property type="evidence" value="ECO:0007669"/>
    <property type="project" value="UniProtKB-SubCell"/>
</dbReference>
<evidence type="ECO:0000313" key="22">
    <source>
        <dbReference type="Proteomes" id="UP000606499"/>
    </source>
</evidence>
<proteinExistence type="inferred from homology"/>
<evidence type="ECO:0000259" key="19">
    <source>
        <dbReference type="Pfam" id="PF01761"/>
    </source>
</evidence>
<dbReference type="EMBL" id="JACOPL010000009">
    <property type="protein sequence ID" value="MBC5725892.1"/>
    <property type="molecule type" value="Genomic_DNA"/>
</dbReference>
<evidence type="ECO:0000256" key="6">
    <source>
        <dbReference type="ARBA" id="ARBA00005412"/>
    </source>
</evidence>
<keyword evidence="16 18" id="KW-0456">Lyase</keyword>
<dbReference type="CDD" id="cd08195">
    <property type="entry name" value="DHQS"/>
    <property type="match status" value="1"/>
</dbReference>
<comment type="subcellular location">
    <subcellularLocation>
        <location evidence="4 18">Cytoplasm</location>
    </subcellularLocation>
</comment>
<evidence type="ECO:0000256" key="9">
    <source>
        <dbReference type="ARBA" id="ARBA00022490"/>
    </source>
</evidence>
<comment type="cofactor">
    <cofactor evidence="18">
        <name>Co(2+)</name>
        <dbReference type="ChEBI" id="CHEBI:48828"/>
    </cofactor>
    <cofactor evidence="18">
        <name>Zn(2+)</name>
        <dbReference type="ChEBI" id="CHEBI:29105"/>
    </cofactor>
    <text evidence="18">Binds 1 divalent metal cation per subunit. Can use either Co(2+) or Zn(2+).</text>
</comment>
<comment type="similarity">
    <text evidence="6 18">Belongs to the sugar phosphate cyclases superfamily. Dehydroquinate synthase family.</text>
</comment>
<dbReference type="PANTHER" id="PTHR43622:SF7">
    <property type="entry name" value="3-DEHYDROQUINATE SYNTHASE, CHLOROPLASTIC"/>
    <property type="match status" value="1"/>
</dbReference>
<evidence type="ECO:0000256" key="16">
    <source>
        <dbReference type="ARBA" id="ARBA00023239"/>
    </source>
</evidence>
<comment type="function">
    <text evidence="18">Catalyzes the conversion of 3-deoxy-D-arabino-heptulosonate 7-phosphate (DAHP) to dehydroquinate (DHQ).</text>
</comment>
<sequence length="365" mass="39241">MRLTARYKCAVYHQRSASVVQTLSLTGTNGVSDIHIETGLLGRAAAAMLDVFSPSRAHIVTDSTVAPLYLEALERQFSFPVSHTVIPAGEEYKRLATVETVYHDMLAAGMTRKDLVIALGGGVVGDITGFAAATFLRGLALCQIPTTLLAQVDSSVGGKTGVDLAEGKNLVGAFYQPRLVLIDPAVLVTLPDATFADGMAEVVKYGYIANKGILDLVALPDYKARIGDIIYECVKIKRDVVAIDEHDTGLRMILNFGHTIGHAAEKLGHYTDLTHGRAVAIGMVAAMRLSALLGNQDLTAPLTKLLQHIGLPTALTYDREAIYTALLSDKKKFGATVNFILVREAGRAEITPIDAETLHEYILKL</sequence>
<name>A0A923RWA7_9FIRM</name>
<keyword evidence="10 18" id="KW-0028">Amino-acid biosynthesis</keyword>
<dbReference type="InterPro" id="IPR016037">
    <property type="entry name" value="DHQ_synth_AroB"/>
</dbReference>
<dbReference type="Proteomes" id="UP000606499">
    <property type="component" value="Unassembled WGS sequence"/>
</dbReference>
<keyword evidence="22" id="KW-1185">Reference proteome</keyword>
<evidence type="ECO:0000256" key="2">
    <source>
        <dbReference type="ARBA" id="ARBA00001911"/>
    </source>
</evidence>
<evidence type="ECO:0000256" key="18">
    <source>
        <dbReference type="HAMAP-Rule" id="MF_00110"/>
    </source>
</evidence>
<comment type="catalytic activity">
    <reaction evidence="1 18">
        <text>7-phospho-2-dehydro-3-deoxy-D-arabino-heptonate = 3-dehydroquinate + phosphate</text>
        <dbReference type="Rhea" id="RHEA:21968"/>
        <dbReference type="ChEBI" id="CHEBI:32364"/>
        <dbReference type="ChEBI" id="CHEBI:43474"/>
        <dbReference type="ChEBI" id="CHEBI:58394"/>
        <dbReference type="EC" id="4.2.3.4"/>
    </reaction>
</comment>
<dbReference type="Gene3D" id="1.20.1090.10">
    <property type="entry name" value="Dehydroquinate synthase-like - alpha domain"/>
    <property type="match status" value="1"/>
</dbReference>
<evidence type="ECO:0000256" key="4">
    <source>
        <dbReference type="ARBA" id="ARBA00004496"/>
    </source>
</evidence>
<feature type="binding site" evidence="18">
    <location>
        <position position="168"/>
    </location>
    <ligand>
        <name>NAD(+)</name>
        <dbReference type="ChEBI" id="CHEBI:57540"/>
    </ligand>
</feature>
<feature type="domain" description="3-dehydroquinate synthase N-terminal" evidence="19">
    <location>
        <begin position="84"/>
        <end position="195"/>
    </location>
</feature>
<evidence type="ECO:0000256" key="12">
    <source>
        <dbReference type="ARBA" id="ARBA00022741"/>
    </source>
</evidence>
<keyword evidence="14 18" id="KW-0520">NAD</keyword>
<evidence type="ECO:0000256" key="10">
    <source>
        <dbReference type="ARBA" id="ARBA00022605"/>
    </source>
</evidence>
<evidence type="ECO:0000256" key="5">
    <source>
        <dbReference type="ARBA" id="ARBA00004661"/>
    </source>
</evidence>
<dbReference type="InterPro" id="IPR056179">
    <property type="entry name" value="DHQS_C"/>
</dbReference>
<organism evidence="21 22">
    <name type="scientific">Agathobaculum faecis</name>
    <dbReference type="NCBI Taxonomy" id="2763013"/>
    <lineage>
        <taxon>Bacteria</taxon>
        <taxon>Bacillati</taxon>
        <taxon>Bacillota</taxon>
        <taxon>Clostridia</taxon>
        <taxon>Eubacteriales</taxon>
        <taxon>Butyricicoccaceae</taxon>
        <taxon>Agathobaculum</taxon>
    </lineage>
</organism>
<keyword evidence="11 18" id="KW-0479">Metal-binding</keyword>
<evidence type="ECO:0000256" key="1">
    <source>
        <dbReference type="ARBA" id="ARBA00001393"/>
    </source>
</evidence>